<gene>
    <name evidence="1" type="ORF">MML48_1g15495</name>
</gene>
<organism evidence="1 2">
    <name type="scientific">Holotrichia oblita</name>
    <name type="common">Chafer beetle</name>
    <dbReference type="NCBI Taxonomy" id="644536"/>
    <lineage>
        <taxon>Eukaryota</taxon>
        <taxon>Metazoa</taxon>
        <taxon>Ecdysozoa</taxon>
        <taxon>Arthropoda</taxon>
        <taxon>Hexapoda</taxon>
        <taxon>Insecta</taxon>
        <taxon>Pterygota</taxon>
        <taxon>Neoptera</taxon>
        <taxon>Endopterygota</taxon>
        <taxon>Coleoptera</taxon>
        <taxon>Polyphaga</taxon>
        <taxon>Scarabaeiformia</taxon>
        <taxon>Scarabaeidae</taxon>
        <taxon>Melolonthinae</taxon>
        <taxon>Holotrichia</taxon>
    </lineage>
</organism>
<keyword evidence="2" id="KW-1185">Reference proteome</keyword>
<sequence>MGIFNLRYEEKNKERVKQKFEKILNYTREAKNIVEKAKVDLNNGTLYYEMAKNAYNNLAEHINTLELPINLINKTVTNVEEQIPDIESERLPDAQLHADNLTQKAQNLDNIFKETQGISENALKAVNAYLDIEDAIKEAYGAAQQSKEFIENATSFYDNLNTEIVDTIDASNNASESVTKASQRVELELKPQLNEAVVKSRKIRSLHVRNKDDLEHIEDFIRKYPGLSYEDLLVEAIQTTEKANLKTEDTMQALGNNYNKVPAQTAEAQQLPKKMDETDRHLRQVDNQLEIIKDKLPKIISDLSSFPQVDRLGRSEDLDDQIKKLKQQISLARDIANRIKVGVRFYPNTTLELRYPDNLEELSTSTKISGYFRTNNTYGLLIYLGNENGTGLRRTKTDDFMALEIENGYPVLTLDIGNGQERILNSKYVADGNWYQFIIERTGLNAKLIIREEIADGKIKETVGESGLQPDYIIFNLNKNQSKLFVGGYPSEFTMQEAVHRNSFDGEMEEIVIGDTPVSLWNFNSGFENHRGARERNRLVNLSPSTGCRFSGTAFVVIDARRYANKLRNNIQLKFKTFASEGLLFLYGNATYIAIEMRGGKVLFKYNLGYGTKVFQTVNTYNDGEWHLLTATRDGADGRLVVGDEVIRTHSGDTEGNAVGYSDFFYFGGYVKKHDYPDVTNKGFDGCIDNVDAGNPINLNTNYKAYGITPGCPVKFARLVSFTESEPGYIKLSKIYVQNDITMALKFRTNSYSGLIFYLTDGLQESGISLSLINGKLKLISQRQELVSKDGNFNDSQWHVVSIIHNKDVLRLNFDDYEYMSTDAPPPSLNILQGNMYIGGIPAGFVAKEGRIASSESFVGCIADATLNGSIINFANSTERVGDILGTCVLDLKTAPNFDEEIPQRGDMGGSQPGVVTTTLPSLTFPPLPAEVDTEPPPIEESVTKVPDVVTETTTIVPVTTTTTAKPPPISPRILPKPVPATPEQLPEPPPSCALPMQLKPHDEVAGPFYFGTNPNSRIQYNQGRGKFRKQFRFSFDIKTNDSAGVIFYAADKENSNFVILYMENGHLIYKILSSKIIHDLQTAKTYNDGEWHNIMIVNNQSMQLTVDDNLEGERKSKAIGKLEIAEPIYLGGLRDEHMAILSEYGNIVHSFKGCIRDFYVNNKPMEKPMEKIDVEPCPENMEEGNYFNTGYAVLKPRYTVGDEIDIKMDIKPRNITGLLLTVHGKRDYLVLEMYEGGIKFTVDNGRGPITTKFSPDRMHYLCDGHWHTIQAIKSKNVVSLSVDNKYMTPGIGDHRSKSTDTGGSLFLGGHRVITKLRGITARVPFIGCIKNIHINNEPIIVTSQMRRGDIVVGQCPTN</sequence>
<evidence type="ECO:0000313" key="2">
    <source>
        <dbReference type="Proteomes" id="UP001056778"/>
    </source>
</evidence>
<dbReference type="EMBL" id="CM043015">
    <property type="protein sequence ID" value="KAI4472107.1"/>
    <property type="molecule type" value="Genomic_DNA"/>
</dbReference>
<protein>
    <submittedName>
        <fullName evidence="1">Pikachurin-like protein</fullName>
    </submittedName>
</protein>
<dbReference type="Proteomes" id="UP001056778">
    <property type="component" value="Chromosome 1"/>
</dbReference>
<accession>A0ACB9TZB8</accession>
<evidence type="ECO:0000313" key="1">
    <source>
        <dbReference type="EMBL" id="KAI4472107.1"/>
    </source>
</evidence>
<reference evidence="1" key="1">
    <citation type="submission" date="2022-04" db="EMBL/GenBank/DDBJ databases">
        <title>Chromosome-scale genome assembly of Holotrichia oblita Faldermann.</title>
        <authorList>
            <person name="Rongchong L."/>
        </authorList>
    </citation>
    <scope>NUCLEOTIDE SEQUENCE</scope>
    <source>
        <strain evidence="1">81SQS9</strain>
    </source>
</reference>
<proteinExistence type="predicted"/>
<comment type="caution">
    <text evidence="1">The sequence shown here is derived from an EMBL/GenBank/DDBJ whole genome shotgun (WGS) entry which is preliminary data.</text>
</comment>
<name>A0ACB9TZB8_HOLOL</name>